<dbReference type="InterPro" id="IPR002052">
    <property type="entry name" value="DNA_methylase_N6_adenine_CS"/>
</dbReference>
<dbReference type="AlphaFoldDB" id="A0A6A9UYS8"/>
<dbReference type="PROSITE" id="PS00092">
    <property type="entry name" value="N6_MTASE"/>
    <property type="match status" value="1"/>
</dbReference>
<sequence>MAQTQAHAWFTPRGRRSEPPVALPGTYRVQHDSRLLATHVRGAAAGRRVLDVCTGTGFLALVAAHAGARSVVAVDLALRSVLSARLNAALCGAPVRVRRGNLFAPVAGSQFDLVVCNPPYVPSPNDVLPRHRTARCWDGGPTGRMVLDRFCAGVGEVLSPEGRVVLVQSTVTGVRETLQQLAEQGLDAEVVQEQVVPFGPVMTQRRQWLREQGLLTPEEQQETLVVVEGRRR</sequence>
<dbReference type="GO" id="GO:0008276">
    <property type="term" value="F:protein methyltransferase activity"/>
    <property type="evidence" value="ECO:0007669"/>
    <property type="project" value="TreeGrafter"/>
</dbReference>
<dbReference type="PANTHER" id="PTHR45875:SF1">
    <property type="entry name" value="METHYLTRANSFERASE N6AMT1"/>
    <property type="match status" value="1"/>
</dbReference>
<evidence type="ECO:0000313" key="7">
    <source>
        <dbReference type="EMBL" id="MVA77135.1"/>
    </source>
</evidence>
<reference evidence="7 8" key="1">
    <citation type="submission" date="2019-12" db="EMBL/GenBank/DDBJ databases">
        <title>Auraticoccus cholistani sp. nov., an actinomycete isolated from soil of Cholistan desert.</title>
        <authorList>
            <person name="Cheema M.T."/>
        </authorList>
    </citation>
    <scope>NUCLEOTIDE SEQUENCE [LARGE SCALE GENOMIC DNA]</scope>
    <source>
        <strain evidence="7 8">F435</strain>
    </source>
</reference>
<dbReference type="GO" id="GO:0032259">
    <property type="term" value="P:methylation"/>
    <property type="evidence" value="ECO:0007669"/>
    <property type="project" value="UniProtKB-KW"/>
</dbReference>
<evidence type="ECO:0000256" key="2">
    <source>
        <dbReference type="ARBA" id="ARBA00022603"/>
    </source>
</evidence>
<dbReference type="EMBL" id="WPCU01000010">
    <property type="protein sequence ID" value="MVA77135.1"/>
    <property type="molecule type" value="Genomic_DNA"/>
</dbReference>
<feature type="domain" description="Methyltransferase small" evidence="6">
    <location>
        <begin position="29"/>
        <end position="120"/>
    </location>
</feature>
<evidence type="ECO:0000256" key="5">
    <source>
        <dbReference type="SAM" id="MobiDB-lite"/>
    </source>
</evidence>
<dbReference type="RefSeq" id="WP_156611221.1">
    <property type="nucleotide sequence ID" value="NZ_WPCU01000010.1"/>
</dbReference>
<name>A0A6A9UYS8_9ACTN</name>
<dbReference type="GO" id="GO:0003676">
    <property type="term" value="F:nucleic acid binding"/>
    <property type="evidence" value="ECO:0007669"/>
    <property type="project" value="InterPro"/>
</dbReference>
<feature type="region of interest" description="Disordered" evidence="5">
    <location>
        <begin position="1"/>
        <end position="21"/>
    </location>
</feature>
<evidence type="ECO:0000256" key="3">
    <source>
        <dbReference type="ARBA" id="ARBA00022679"/>
    </source>
</evidence>
<comment type="caution">
    <text evidence="7">The sequence shown here is derived from an EMBL/GenBank/DDBJ whole genome shotgun (WGS) entry which is preliminary data.</text>
</comment>
<keyword evidence="2 7" id="KW-0489">Methyltransferase</keyword>
<dbReference type="InterPro" id="IPR007848">
    <property type="entry name" value="Small_mtfrase_dom"/>
</dbReference>
<dbReference type="InterPro" id="IPR029063">
    <property type="entry name" value="SAM-dependent_MTases_sf"/>
</dbReference>
<dbReference type="GO" id="GO:0035657">
    <property type="term" value="C:eRF1 methyltransferase complex"/>
    <property type="evidence" value="ECO:0007669"/>
    <property type="project" value="TreeGrafter"/>
</dbReference>
<evidence type="ECO:0000259" key="6">
    <source>
        <dbReference type="Pfam" id="PF05175"/>
    </source>
</evidence>
<dbReference type="GO" id="GO:0008757">
    <property type="term" value="F:S-adenosylmethionine-dependent methyltransferase activity"/>
    <property type="evidence" value="ECO:0007669"/>
    <property type="project" value="TreeGrafter"/>
</dbReference>
<protein>
    <submittedName>
        <fullName evidence="7">Methyltransferase</fullName>
    </submittedName>
</protein>
<gene>
    <name evidence="7" type="ORF">GC722_14025</name>
</gene>
<dbReference type="GO" id="GO:0008170">
    <property type="term" value="F:N-methyltransferase activity"/>
    <property type="evidence" value="ECO:0007669"/>
    <property type="project" value="UniProtKB-ARBA"/>
</dbReference>
<dbReference type="InterPro" id="IPR004557">
    <property type="entry name" value="PrmC-related"/>
</dbReference>
<dbReference type="PANTHER" id="PTHR45875">
    <property type="entry name" value="METHYLTRANSFERASE N6AMT1"/>
    <property type="match status" value="1"/>
</dbReference>
<keyword evidence="8" id="KW-1185">Reference proteome</keyword>
<dbReference type="Gene3D" id="3.40.50.150">
    <property type="entry name" value="Vaccinia Virus protein VP39"/>
    <property type="match status" value="1"/>
</dbReference>
<proteinExistence type="inferred from homology"/>
<comment type="similarity">
    <text evidence="1">Belongs to the eukaryotic/archaeal PrmC-related family.</text>
</comment>
<evidence type="ECO:0000256" key="4">
    <source>
        <dbReference type="ARBA" id="ARBA00022691"/>
    </source>
</evidence>
<dbReference type="Proteomes" id="UP000435304">
    <property type="component" value="Unassembled WGS sequence"/>
</dbReference>
<dbReference type="SUPFAM" id="SSF53335">
    <property type="entry name" value="S-adenosyl-L-methionine-dependent methyltransferases"/>
    <property type="match status" value="1"/>
</dbReference>
<organism evidence="7 8">
    <name type="scientific">Auraticoccus cholistanensis</name>
    <dbReference type="NCBI Taxonomy" id="2656650"/>
    <lineage>
        <taxon>Bacteria</taxon>
        <taxon>Bacillati</taxon>
        <taxon>Actinomycetota</taxon>
        <taxon>Actinomycetes</taxon>
        <taxon>Propionibacteriales</taxon>
        <taxon>Propionibacteriaceae</taxon>
        <taxon>Auraticoccus</taxon>
    </lineage>
</organism>
<dbReference type="Pfam" id="PF05175">
    <property type="entry name" value="MTS"/>
    <property type="match status" value="1"/>
</dbReference>
<keyword evidence="3 7" id="KW-0808">Transferase</keyword>
<dbReference type="InterPro" id="IPR052190">
    <property type="entry name" value="Euk-Arch_PrmC-MTase"/>
</dbReference>
<dbReference type="NCBIfam" id="TIGR00537">
    <property type="entry name" value="hemK_rel_arch"/>
    <property type="match status" value="1"/>
</dbReference>
<evidence type="ECO:0000313" key="8">
    <source>
        <dbReference type="Proteomes" id="UP000435304"/>
    </source>
</evidence>
<keyword evidence="4" id="KW-0949">S-adenosyl-L-methionine</keyword>
<dbReference type="CDD" id="cd02440">
    <property type="entry name" value="AdoMet_MTases"/>
    <property type="match status" value="1"/>
</dbReference>
<accession>A0A6A9UYS8</accession>
<evidence type="ECO:0000256" key="1">
    <source>
        <dbReference type="ARBA" id="ARBA00006149"/>
    </source>
</evidence>